<gene>
    <name evidence="3" type="ORF">SAMN05216216_1415</name>
</gene>
<dbReference type="Pfam" id="PF09557">
    <property type="entry name" value="DUF2382"/>
    <property type="match status" value="1"/>
</dbReference>
<dbReference type="Proteomes" id="UP000199008">
    <property type="component" value="Unassembled WGS sequence"/>
</dbReference>
<evidence type="ECO:0000313" key="3">
    <source>
        <dbReference type="EMBL" id="SDL31383.1"/>
    </source>
</evidence>
<evidence type="ECO:0000259" key="2">
    <source>
        <dbReference type="Pfam" id="PF09557"/>
    </source>
</evidence>
<dbReference type="PANTHER" id="PTHR38463:SF1">
    <property type="entry name" value="STRESS RESPONSE PROTEIN YSNF"/>
    <property type="match status" value="1"/>
</dbReference>
<dbReference type="EMBL" id="FNFY01000041">
    <property type="protein sequence ID" value="SDL31383.1"/>
    <property type="molecule type" value="Genomic_DNA"/>
</dbReference>
<proteinExistence type="predicted"/>
<dbReference type="InterPro" id="IPR019060">
    <property type="entry name" value="DUF2382"/>
</dbReference>
<keyword evidence="4" id="KW-1185">Reference proteome</keyword>
<organism evidence="3 4">
    <name type="scientific">Lacicoccus qingdaonensis</name>
    <dbReference type="NCBI Taxonomy" id="576118"/>
    <lineage>
        <taxon>Bacteria</taxon>
        <taxon>Bacillati</taxon>
        <taxon>Bacillota</taxon>
        <taxon>Bacilli</taxon>
        <taxon>Bacillales</taxon>
        <taxon>Salinicoccaceae</taxon>
        <taxon>Lacicoccus</taxon>
    </lineage>
</organism>
<feature type="region of interest" description="Disordered" evidence="1">
    <location>
        <begin position="119"/>
        <end position="142"/>
    </location>
</feature>
<dbReference type="STRING" id="576118.SAMN05216216_1415"/>
<dbReference type="InterPro" id="IPR052967">
    <property type="entry name" value="Stress_Response_Assoc"/>
</dbReference>
<protein>
    <submittedName>
        <fullName evidence="3">Conserved domain-containing protein</fullName>
    </submittedName>
</protein>
<reference evidence="4" key="1">
    <citation type="submission" date="2016-10" db="EMBL/GenBank/DDBJ databases">
        <authorList>
            <person name="Varghese N."/>
            <person name="Submissions S."/>
        </authorList>
    </citation>
    <scope>NUCLEOTIDE SEQUENCE [LARGE SCALE GENOMIC DNA]</scope>
    <source>
        <strain evidence="4">CGMCC 1.8895</strain>
    </source>
</reference>
<dbReference type="RefSeq" id="WP_176754168.1">
    <property type="nucleotide sequence ID" value="NZ_FNFY01000041.1"/>
</dbReference>
<evidence type="ECO:0000256" key="1">
    <source>
        <dbReference type="SAM" id="MobiDB-lite"/>
    </source>
</evidence>
<feature type="domain" description="DUF2382" evidence="2">
    <location>
        <begin position="158"/>
        <end position="271"/>
    </location>
</feature>
<dbReference type="NCBIfam" id="TIGR02271">
    <property type="entry name" value="YsnF/AvaK domain"/>
    <property type="match status" value="1"/>
</dbReference>
<dbReference type="AlphaFoldDB" id="A0A1G9J2D6"/>
<evidence type="ECO:0000313" key="4">
    <source>
        <dbReference type="Proteomes" id="UP000199008"/>
    </source>
</evidence>
<name>A0A1G9J2D6_9BACL</name>
<sequence>MGRIESFSTEKVLMDRIEQLKSNGLEESRMTVISGYGLPDTYERFAEVKQKRTDRDPWDGIVAWFQGEVREEEVMSTLELTNLEKEEYKTQLYEGLLLLYIDYDERAFSRFTSPDSDYTYKDQKRPRRRTSLDHTVKNDLTGAPEERRMENTGEENFELRKEDLVVDKEKKQVGEVIVNKFTESEVQDFDVPLDHEHVTVERRKLEDEPLFETYSHDESDDEEGVIRIPITKERIKIVREQVVTEEVIVRKKIVTDNKHISEVVRHEDINVIERKNEES</sequence>
<dbReference type="PANTHER" id="PTHR38463">
    <property type="entry name" value="STRESS RESPONSE PROTEIN YSNF"/>
    <property type="match status" value="1"/>
</dbReference>
<accession>A0A1G9J2D6</accession>